<evidence type="ECO:0000259" key="2">
    <source>
        <dbReference type="Pfam" id="PF03703"/>
    </source>
</evidence>
<dbReference type="STRING" id="239498.AXK60_23405"/>
<organism evidence="3 4">
    <name type="scientific">Tsukamurella pseudospumae</name>
    <dbReference type="NCBI Taxonomy" id="239498"/>
    <lineage>
        <taxon>Bacteria</taxon>
        <taxon>Bacillati</taxon>
        <taxon>Actinomycetota</taxon>
        <taxon>Actinomycetes</taxon>
        <taxon>Mycobacteriales</taxon>
        <taxon>Tsukamurellaceae</taxon>
        <taxon>Tsukamurella</taxon>
    </lineage>
</organism>
<evidence type="ECO:0000313" key="4">
    <source>
        <dbReference type="Proteomes" id="UP000070258"/>
    </source>
</evidence>
<reference evidence="4" key="1">
    <citation type="submission" date="2016-02" db="EMBL/GenBank/DDBJ databases">
        <authorList>
            <person name="Wen L."/>
            <person name="He K."/>
            <person name="Yang H."/>
        </authorList>
    </citation>
    <scope>NUCLEOTIDE SEQUENCE [LARGE SCALE GENOMIC DNA]</scope>
    <source>
        <strain evidence="4">JCM 15929</strain>
    </source>
</reference>
<dbReference type="AlphaFoldDB" id="A0A138ATL8"/>
<proteinExistence type="predicted"/>
<comment type="caution">
    <text evidence="3">The sequence shown here is derived from an EMBL/GenBank/DDBJ whole genome shotgun (WGS) entry which is preliminary data.</text>
</comment>
<sequence length="181" mass="20306">MAFPEKALIDDERVLLHVRPHAKRMIVPVLVLFAACAAAGVALGLIGRAHLDGAWPDWLLVAVVVAWLGVVGWWTVRPWASWRATHLVVTDLRIMFRSGIVRRRGIDIPLRRINSVQYHQRLVDRMLRCGVLTVESAGEDPLDFPDVPRIATTHALIVDALDDADDYRGRDDGSAEYSRRS</sequence>
<dbReference type="PANTHER" id="PTHR37938:SF1">
    <property type="entry name" value="BLL0215 PROTEIN"/>
    <property type="match status" value="1"/>
</dbReference>
<feature type="transmembrane region" description="Helical" evidence="1">
    <location>
        <begin position="58"/>
        <end position="76"/>
    </location>
</feature>
<keyword evidence="1" id="KW-0812">Transmembrane</keyword>
<accession>A0A138ATL8</accession>
<feature type="domain" description="YdbS-like PH" evidence="2">
    <location>
        <begin position="82"/>
        <end position="149"/>
    </location>
</feature>
<evidence type="ECO:0000313" key="3">
    <source>
        <dbReference type="EMBL" id="KXP13791.1"/>
    </source>
</evidence>
<keyword evidence="1" id="KW-0472">Membrane</keyword>
<gene>
    <name evidence="3" type="ORF">AXK60_23405</name>
</gene>
<evidence type="ECO:0000256" key="1">
    <source>
        <dbReference type="SAM" id="Phobius"/>
    </source>
</evidence>
<dbReference type="InterPro" id="IPR005182">
    <property type="entry name" value="YdbS-like_PH"/>
</dbReference>
<dbReference type="RefSeq" id="WP_068570475.1">
    <property type="nucleotide sequence ID" value="NZ_LSRF01000011.1"/>
</dbReference>
<feature type="transmembrane region" description="Helical" evidence="1">
    <location>
        <begin position="25"/>
        <end position="46"/>
    </location>
</feature>
<protein>
    <recommendedName>
        <fullName evidence="2">YdbS-like PH domain-containing protein</fullName>
    </recommendedName>
</protein>
<dbReference type="Proteomes" id="UP000070258">
    <property type="component" value="Unassembled WGS sequence"/>
</dbReference>
<keyword evidence="1" id="KW-1133">Transmembrane helix</keyword>
<name>A0A138ATL8_9ACTN</name>
<dbReference type="Pfam" id="PF03703">
    <property type="entry name" value="bPH_2"/>
    <property type="match status" value="1"/>
</dbReference>
<dbReference type="PANTHER" id="PTHR37938">
    <property type="entry name" value="BLL0215 PROTEIN"/>
    <property type="match status" value="1"/>
</dbReference>
<dbReference type="OrthoDB" id="4350422at2"/>
<dbReference type="EMBL" id="LSRF01000011">
    <property type="protein sequence ID" value="KXP13791.1"/>
    <property type="molecule type" value="Genomic_DNA"/>
</dbReference>